<dbReference type="AlphaFoldDB" id="A0AAD7GWK0"/>
<organism evidence="2 3">
    <name type="scientific">Mycena rosella</name>
    <name type="common">Pink bonnet</name>
    <name type="synonym">Agaricus rosellus</name>
    <dbReference type="NCBI Taxonomy" id="1033263"/>
    <lineage>
        <taxon>Eukaryota</taxon>
        <taxon>Fungi</taxon>
        <taxon>Dikarya</taxon>
        <taxon>Basidiomycota</taxon>
        <taxon>Agaricomycotina</taxon>
        <taxon>Agaricomycetes</taxon>
        <taxon>Agaricomycetidae</taxon>
        <taxon>Agaricales</taxon>
        <taxon>Marasmiineae</taxon>
        <taxon>Mycenaceae</taxon>
        <taxon>Mycena</taxon>
    </lineage>
</organism>
<evidence type="ECO:0000313" key="2">
    <source>
        <dbReference type="EMBL" id="KAJ7706766.1"/>
    </source>
</evidence>
<evidence type="ECO:0000313" key="3">
    <source>
        <dbReference type="Proteomes" id="UP001221757"/>
    </source>
</evidence>
<evidence type="ECO:0000256" key="1">
    <source>
        <dbReference type="SAM" id="MobiDB-lite"/>
    </source>
</evidence>
<name>A0AAD7GWK0_MYCRO</name>
<comment type="caution">
    <text evidence="2">The sequence shown here is derived from an EMBL/GenBank/DDBJ whole genome shotgun (WGS) entry which is preliminary data.</text>
</comment>
<protein>
    <submittedName>
        <fullName evidence="2">Uncharacterized protein</fullName>
    </submittedName>
</protein>
<dbReference type="Proteomes" id="UP001221757">
    <property type="component" value="Unassembled WGS sequence"/>
</dbReference>
<keyword evidence="3" id="KW-1185">Reference proteome</keyword>
<reference evidence="2" key="1">
    <citation type="submission" date="2023-03" db="EMBL/GenBank/DDBJ databases">
        <title>Massive genome expansion in bonnet fungi (Mycena s.s.) driven by repeated elements and novel gene families across ecological guilds.</title>
        <authorList>
            <consortium name="Lawrence Berkeley National Laboratory"/>
            <person name="Harder C.B."/>
            <person name="Miyauchi S."/>
            <person name="Viragh M."/>
            <person name="Kuo A."/>
            <person name="Thoen E."/>
            <person name="Andreopoulos B."/>
            <person name="Lu D."/>
            <person name="Skrede I."/>
            <person name="Drula E."/>
            <person name="Henrissat B."/>
            <person name="Morin E."/>
            <person name="Kohler A."/>
            <person name="Barry K."/>
            <person name="LaButti K."/>
            <person name="Morin E."/>
            <person name="Salamov A."/>
            <person name="Lipzen A."/>
            <person name="Mereny Z."/>
            <person name="Hegedus B."/>
            <person name="Baldrian P."/>
            <person name="Stursova M."/>
            <person name="Weitz H."/>
            <person name="Taylor A."/>
            <person name="Grigoriev I.V."/>
            <person name="Nagy L.G."/>
            <person name="Martin F."/>
            <person name="Kauserud H."/>
        </authorList>
    </citation>
    <scope>NUCLEOTIDE SEQUENCE</scope>
    <source>
        <strain evidence="2">CBHHK067</strain>
    </source>
</reference>
<feature type="region of interest" description="Disordered" evidence="1">
    <location>
        <begin position="1"/>
        <end position="23"/>
    </location>
</feature>
<accession>A0AAD7GWK0</accession>
<proteinExistence type="predicted"/>
<sequence>MAPKLKLRLAAPSPPRNSFTASDYYRTTREEIYSPIPRAESLSPDSPYAELPKTSPTRRLAHIREDSSDKGERGGGRAGKRAVVFRHLVHALLRKWRRQKDRAAKSKAAQR</sequence>
<feature type="region of interest" description="Disordered" evidence="1">
    <location>
        <begin position="35"/>
        <end position="81"/>
    </location>
</feature>
<dbReference type="EMBL" id="JARKIE010000006">
    <property type="protein sequence ID" value="KAJ7706766.1"/>
    <property type="molecule type" value="Genomic_DNA"/>
</dbReference>
<feature type="compositionally biased region" description="Basic and acidic residues" evidence="1">
    <location>
        <begin position="62"/>
        <end position="75"/>
    </location>
</feature>
<gene>
    <name evidence="2" type="ORF">B0H17DRAFT_1192337</name>
</gene>